<keyword evidence="3" id="KW-0804">Transcription</keyword>
<evidence type="ECO:0000256" key="1">
    <source>
        <dbReference type="ARBA" id="ARBA00023015"/>
    </source>
</evidence>
<dbReference type="InterPro" id="IPR008920">
    <property type="entry name" value="TF_FadR/GntR_C"/>
</dbReference>
<dbReference type="InterPro" id="IPR011711">
    <property type="entry name" value="GntR_C"/>
</dbReference>
<name>A0A926EY89_9FIRM</name>
<keyword evidence="6" id="KW-1185">Reference proteome</keyword>
<dbReference type="PANTHER" id="PTHR43537:SF5">
    <property type="entry name" value="UXU OPERON TRANSCRIPTIONAL REGULATOR"/>
    <property type="match status" value="1"/>
</dbReference>
<organism evidence="5 6">
    <name type="scientific">Paratissierella segnis</name>
    <dbReference type="NCBI Taxonomy" id="2763679"/>
    <lineage>
        <taxon>Bacteria</taxon>
        <taxon>Bacillati</taxon>
        <taxon>Bacillota</taxon>
        <taxon>Tissierellia</taxon>
        <taxon>Tissierellales</taxon>
        <taxon>Tissierellaceae</taxon>
        <taxon>Paratissierella</taxon>
    </lineage>
</organism>
<reference evidence="5" key="1">
    <citation type="submission" date="2020-08" db="EMBL/GenBank/DDBJ databases">
        <title>Genome public.</title>
        <authorList>
            <person name="Liu C."/>
            <person name="Sun Q."/>
        </authorList>
    </citation>
    <scope>NUCLEOTIDE SEQUENCE</scope>
    <source>
        <strain evidence="5">BX21</strain>
    </source>
</reference>
<dbReference type="AlphaFoldDB" id="A0A926EY89"/>
<dbReference type="Gene3D" id="1.20.120.530">
    <property type="entry name" value="GntR ligand-binding domain-like"/>
    <property type="match status" value="1"/>
</dbReference>
<dbReference type="SMART" id="SM00895">
    <property type="entry name" value="FCD"/>
    <property type="match status" value="1"/>
</dbReference>
<dbReference type="Pfam" id="PF07729">
    <property type="entry name" value="FCD"/>
    <property type="match status" value="1"/>
</dbReference>
<evidence type="ECO:0000259" key="4">
    <source>
        <dbReference type="SMART" id="SM00895"/>
    </source>
</evidence>
<proteinExistence type="predicted"/>
<evidence type="ECO:0000313" key="6">
    <source>
        <dbReference type="Proteomes" id="UP000601171"/>
    </source>
</evidence>
<dbReference type="PANTHER" id="PTHR43537">
    <property type="entry name" value="TRANSCRIPTIONAL REGULATOR, GNTR FAMILY"/>
    <property type="match status" value="1"/>
</dbReference>
<feature type="domain" description="GntR C-terminal" evidence="4">
    <location>
        <begin position="121"/>
        <end position="245"/>
    </location>
</feature>
<keyword evidence="2" id="KW-0238">DNA-binding</keyword>
<protein>
    <submittedName>
        <fullName evidence="5">FCD domain-containing protein</fullName>
    </submittedName>
</protein>
<keyword evidence="1" id="KW-0805">Transcription regulation</keyword>
<dbReference type="Pfam" id="PF08461">
    <property type="entry name" value="WHD_RNase_R"/>
    <property type="match status" value="1"/>
</dbReference>
<dbReference type="SUPFAM" id="SSF48008">
    <property type="entry name" value="GntR ligand-binding domain-like"/>
    <property type="match status" value="1"/>
</dbReference>
<accession>A0A926EY89</accession>
<sequence length="257" mass="29791">MSDLLLDEKVLMQTGVFSNRMEMLNYLLLKAVYEKNTPVGSWILREEISNYGIDLSTATIGRYLKELDYKGFTLLEGNQGRILTQDGKLLLDEIEDNIANVLMRDKLTLDIKITKYDELIDLLNVRQILETEAARLAAINATDSEIELLRESLEIHRTCVEDNQDPTEPALDFHAMIAEVCHNKFIYALLNVLIFEEKRIESDFETLTTRERGGIYVKEHEKITEKIETRESRQAAYLMQNHIQELIDTIKEQAYED</sequence>
<dbReference type="InterPro" id="IPR013668">
    <property type="entry name" value="RNase_R_HTH_12"/>
</dbReference>
<gene>
    <name evidence="5" type="ORF">H8707_10235</name>
</gene>
<evidence type="ECO:0000313" key="5">
    <source>
        <dbReference type="EMBL" id="MBC8588604.1"/>
    </source>
</evidence>
<dbReference type="GO" id="GO:0003677">
    <property type="term" value="F:DNA binding"/>
    <property type="evidence" value="ECO:0007669"/>
    <property type="project" value="UniProtKB-KW"/>
</dbReference>
<evidence type="ECO:0000256" key="2">
    <source>
        <dbReference type="ARBA" id="ARBA00023125"/>
    </source>
</evidence>
<dbReference type="Proteomes" id="UP000601171">
    <property type="component" value="Unassembled WGS sequence"/>
</dbReference>
<dbReference type="EMBL" id="JACRTG010000025">
    <property type="protein sequence ID" value="MBC8588604.1"/>
    <property type="molecule type" value="Genomic_DNA"/>
</dbReference>
<evidence type="ECO:0000256" key="3">
    <source>
        <dbReference type="ARBA" id="ARBA00023163"/>
    </source>
</evidence>
<dbReference type="RefSeq" id="WP_262430061.1">
    <property type="nucleotide sequence ID" value="NZ_JACRTG010000025.1"/>
</dbReference>
<comment type="caution">
    <text evidence="5">The sequence shown here is derived from an EMBL/GenBank/DDBJ whole genome shotgun (WGS) entry which is preliminary data.</text>
</comment>